<dbReference type="InterPro" id="IPR036249">
    <property type="entry name" value="Thioredoxin-like_sf"/>
</dbReference>
<dbReference type="EMBL" id="RJUK01000001">
    <property type="protein sequence ID" value="ROQ20513.1"/>
    <property type="molecule type" value="Genomic_DNA"/>
</dbReference>
<feature type="disulfide bond" description="Redox-active" evidence="3">
    <location>
        <begin position="71"/>
        <end position="75"/>
    </location>
</feature>
<dbReference type="InterPro" id="IPR003782">
    <property type="entry name" value="SCO1/SenC"/>
</dbReference>
<dbReference type="RefSeq" id="WP_123637649.1">
    <property type="nucleotide sequence ID" value="NZ_RJUK01000001.1"/>
</dbReference>
<dbReference type="SUPFAM" id="SSF52833">
    <property type="entry name" value="Thioredoxin-like"/>
    <property type="match status" value="1"/>
</dbReference>
<evidence type="ECO:0000256" key="3">
    <source>
        <dbReference type="PIRSR" id="PIRSR603782-2"/>
    </source>
</evidence>
<evidence type="ECO:0000313" key="5">
    <source>
        <dbReference type="Proteomes" id="UP000273643"/>
    </source>
</evidence>
<feature type="binding site" evidence="2">
    <location>
        <position position="75"/>
    </location>
    <ligand>
        <name>Cu cation</name>
        <dbReference type="ChEBI" id="CHEBI:23378"/>
    </ligand>
</feature>
<protein>
    <submittedName>
        <fullName evidence="4">Protein SCO1/2</fullName>
    </submittedName>
</protein>
<dbReference type="PANTHER" id="PTHR12151">
    <property type="entry name" value="ELECTRON TRANSPORT PROTIN SCO1/SENC FAMILY MEMBER"/>
    <property type="match status" value="1"/>
</dbReference>
<dbReference type="CDD" id="cd02968">
    <property type="entry name" value="SCO"/>
    <property type="match status" value="1"/>
</dbReference>
<accession>A0A3N1NWJ1</accession>
<dbReference type="AlphaFoldDB" id="A0A3N1NWJ1"/>
<dbReference type="OrthoDB" id="9790194at2"/>
<comment type="similarity">
    <text evidence="1">Belongs to the SCO1/2 family.</text>
</comment>
<evidence type="ECO:0000313" key="4">
    <source>
        <dbReference type="EMBL" id="ROQ20513.1"/>
    </source>
</evidence>
<reference evidence="4 5" key="1">
    <citation type="submission" date="2018-11" db="EMBL/GenBank/DDBJ databases">
        <title>Genomic Encyclopedia of Type Strains, Phase IV (KMG-IV): sequencing the most valuable type-strain genomes for metagenomic binning, comparative biology and taxonomic classification.</title>
        <authorList>
            <person name="Goeker M."/>
        </authorList>
    </citation>
    <scope>NUCLEOTIDE SEQUENCE [LARGE SCALE GENOMIC DNA]</scope>
    <source>
        <strain evidence="4 5">DSM 16974</strain>
    </source>
</reference>
<keyword evidence="2" id="KW-0186">Copper</keyword>
<keyword evidence="2" id="KW-0479">Metal-binding</keyword>
<dbReference type="PROSITE" id="PS51257">
    <property type="entry name" value="PROKAR_LIPOPROTEIN"/>
    <property type="match status" value="1"/>
</dbReference>
<keyword evidence="3" id="KW-1015">Disulfide bond</keyword>
<dbReference type="Gene3D" id="3.40.30.10">
    <property type="entry name" value="Glutaredoxin"/>
    <property type="match status" value="1"/>
</dbReference>
<proteinExistence type="inferred from homology"/>
<comment type="caution">
    <text evidence="4">The sequence shown here is derived from an EMBL/GenBank/DDBJ whole genome shotgun (WGS) entry which is preliminary data.</text>
</comment>
<evidence type="ECO:0000256" key="1">
    <source>
        <dbReference type="ARBA" id="ARBA00010996"/>
    </source>
</evidence>
<sequence>MSRALPACCLSLFLLASCTQRDEPLVLTYGTLTETPRPIAEFRLTDQTGAAFSRTNLLGQWTLLFSGFTHCPDICPLTLGIIRNAEDKLETPGHHRVVFVSVDSERDTPALLQEYLGWFDPDWVGLSGTRAALNPLLDSLELGYVRVPLGSEGDYTMDHSTAVVLIDPEARLVGYWKAPLDAERLAADLATLPAP</sequence>
<dbReference type="GO" id="GO:0046872">
    <property type="term" value="F:metal ion binding"/>
    <property type="evidence" value="ECO:0007669"/>
    <property type="project" value="UniProtKB-KW"/>
</dbReference>
<dbReference type="Pfam" id="PF02630">
    <property type="entry name" value="SCO1-SenC"/>
    <property type="match status" value="1"/>
</dbReference>
<organism evidence="4 5">
    <name type="scientific">Marinimicrobium koreense</name>
    <dbReference type="NCBI Taxonomy" id="306545"/>
    <lineage>
        <taxon>Bacteria</taxon>
        <taxon>Pseudomonadati</taxon>
        <taxon>Pseudomonadota</taxon>
        <taxon>Gammaproteobacteria</taxon>
        <taxon>Cellvibrionales</taxon>
        <taxon>Cellvibrionaceae</taxon>
        <taxon>Marinimicrobium</taxon>
    </lineage>
</organism>
<feature type="binding site" evidence="2">
    <location>
        <position position="159"/>
    </location>
    <ligand>
        <name>Cu cation</name>
        <dbReference type="ChEBI" id="CHEBI:23378"/>
    </ligand>
</feature>
<evidence type="ECO:0000256" key="2">
    <source>
        <dbReference type="PIRSR" id="PIRSR603782-1"/>
    </source>
</evidence>
<name>A0A3N1NWJ1_9GAMM</name>
<dbReference type="Proteomes" id="UP000273643">
    <property type="component" value="Unassembled WGS sequence"/>
</dbReference>
<keyword evidence="5" id="KW-1185">Reference proteome</keyword>
<dbReference type="PANTHER" id="PTHR12151:SF25">
    <property type="entry name" value="LINALOOL DEHYDRATASE_ISOMERASE DOMAIN-CONTAINING PROTEIN"/>
    <property type="match status" value="1"/>
</dbReference>
<gene>
    <name evidence="4" type="ORF">EDC38_1119</name>
</gene>
<feature type="binding site" evidence="2">
    <location>
        <position position="71"/>
    </location>
    <ligand>
        <name>Cu cation</name>
        <dbReference type="ChEBI" id="CHEBI:23378"/>
    </ligand>
</feature>